<dbReference type="GO" id="GO:0005375">
    <property type="term" value="F:copper ion transmembrane transporter activity"/>
    <property type="evidence" value="ECO:0007669"/>
    <property type="project" value="UniProtKB-UniRule"/>
</dbReference>
<keyword evidence="2 6" id="KW-0812">Transmembrane</keyword>
<evidence type="ECO:0000313" key="8">
    <source>
        <dbReference type="Proteomes" id="UP000187406"/>
    </source>
</evidence>
<evidence type="ECO:0000256" key="3">
    <source>
        <dbReference type="ARBA" id="ARBA00022796"/>
    </source>
</evidence>
<keyword evidence="5 6" id="KW-0472">Membrane</keyword>
<dbReference type="EMBL" id="BDDD01001294">
    <property type="protein sequence ID" value="GAV74979.1"/>
    <property type="molecule type" value="Genomic_DNA"/>
</dbReference>
<dbReference type="PANTHER" id="PTHR12483">
    <property type="entry name" value="SOLUTE CARRIER FAMILY 31 COPPER TRANSPORTERS"/>
    <property type="match status" value="1"/>
</dbReference>
<organism evidence="7 8">
    <name type="scientific">Cephalotus follicularis</name>
    <name type="common">Albany pitcher plant</name>
    <dbReference type="NCBI Taxonomy" id="3775"/>
    <lineage>
        <taxon>Eukaryota</taxon>
        <taxon>Viridiplantae</taxon>
        <taxon>Streptophyta</taxon>
        <taxon>Embryophyta</taxon>
        <taxon>Tracheophyta</taxon>
        <taxon>Spermatophyta</taxon>
        <taxon>Magnoliopsida</taxon>
        <taxon>eudicotyledons</taxon>
        <taxon>Gunneridae</taxon>
        <taxon>Pentapetalae</taxon>
        <taxon>rosids</taxon>
        <taxon>fabids</taxon>
        <taxon>Oxalidales</taxon>
        <taxon>Cephalotaceae</taxon>
        <taxon>Cephalotus</taxon>
    </lineage>
</organism>
<dbReference type="Pfam" id="PF04145">
    <property type="entry name" value="Ctr"/>
    <property type="match status" value="2"/>
</dbReference>
<proteinExistence type="inferred from homology"/>
<keyword evidence="6" id="KW-0406">Ion transport</keyword>
<dbReference type="Proteomes" id="UP000187406">
    <property type="component" value="Unassembled WGS sequence"/>
</dbReference>
<dbReference type="InParanoid" id="A0A1Q3C414"/>
<keyword evidence="3 6" id="KW-0187">Copper transport</keyword>
<feature type="non-terminal residue" evidence="7">
    <location>
        <position position="1"/>
    </location>
</feature>
<dbReference type="AlphaFoldDB" id="A0A1Q3C414"/>
<evidence type="ECO:0000256" key="4">
    <source>
        <dbReference type="ARBA" id="ARBA00022989"/>
    </source>
</evidence>
<protein>
    <recommendedName>
        <fullName evidence="6">Copper transport protein</fullName>
    </recommendedName>
</protein>
<keyword evidence="6" id="KW-0813">Transport</keyword>
<keyword evidence="4 6" id="KW-1133">Transmembrane helix</keyword>
<dbReference type="FunCoup" id="A0A1Q3C414">
    <property type="interactions" value="1469"/>
</dbReference>
<dbReference type="GO" id="GO:0005886">
    <property type="term" value="C:plasma membrane"/>
    <property type="evidence" value="ECO:0007669"/>
    <property type="project" value="TreeGrafter"/>
</dbReference>
<comment type="caution">
    <text evidence="7">The sequence shown here is derived from an EMBL/GenBank/DDBJ whole genome shotgun (WGS) entry which is preliminary data.</text>
</comment>
<accession>A0A1Q3C414</accession>
<name>A0A1Q3C414_CEPFO</name>
<keyword evidence="8" id="KW-1185">Reference proteome</keyword>
<feature type="transmembrane region" description="Helical" evidence="6">
    <location>
        <begin position="79"/>
        <end position="109"/>
    </location>
</feature>
<comment type="similarity">
    <text evidence="1 6">Belongs to the copper transporter (Ctr) (TC 1.A.56) family. SLC31A subfamily.</text>
</comment>
<reference evidence="8" key="1">
    <citation type="submission" date="2016-04" db="EMBL/GenBank/DDBJ databases">
        <title>Cephalotus genome sequencing.</title>
        <authorList>
            <person name="Fukushima K."/>
            <person name="Hasebe M."/>
            <person name="Fang X."/>
        </authorList>
    </citation>
    <scope>NUCLEOTIDE SEQUENCE [LARGE SCALE GENOMIC DNA]</scope>
    <source>
        <strain evidence="8">cv. St1</strain>
    </source>
</reference>
<sequence>QYLTMMMMHMTFFWGKNIEILFSRWPGTRTGMYVLALVFIFVLSLLVEWLSHFKLVKPGSKNLEADVIQRFMHAIRVGLAYLVILAVMSFNVGVLLVVIAGHGVGFFLFGSRAFKKTEIVPYEKHTDLPPLVFFSYISSLRMPINNRIENCISRWCDHLKTSLLDPTSKTIGDQQSNR</sequence>
<dbReference type="InterPro" id="IPR007274">
    <property type="entry name" value="Cop_transporter"/>
</dbReference>
<evidence type="ECO:0000256" key="6">
    <source>
        <dbReference type="RuleBase" id="RU367022"/>
    </source>
</evidence>
<gene>
    <name evidence="7" type="ORF">CFOL_v3_18459</name>
</gene>
<feature type="transmembrane region" description="Helical" evidence="6">
    <location>
        <begin position="32"/>
        <end position="51"/>
    </location>
</feature>
<keyword evidence="6" id="KW-0186">Copper</keyword>
<comment type="subcellular location">
    <subcellularLocation>
        <location evidence="6">Membrane</location>
        <topology evidence="6">Multi-pass membrane protein</topology>
    </subcellularLocation>
</comment>
<dbReference type="OrthoDB" id="73901at2759"/>
<evidence type="ECO:0000256" key="1">
    <source>
        <dbReference type="ARBA" id="ARBA00006921"/>
    </source>
</evidence>
<evidence type="ECO:0000256" key="2">
    <source>
        <dbReference type="ARBA" id="ARBA00022692"/>
    </source>
</evidence>
<evidence type="ECO:0000313" key="7">
    <source>
        <dbReference type="EMBL" id="GAV74979.1"/>
    </source>
</evidence>
<dbReference type="PANTHER" id="PTHR12483:SF24">
    <property type="entry name" value="COPPER TRANSPORTER 2-RELATED"/>
    <property type="match status" value="1"/>
</dbReference>
<evidence type="ECO:0000256" key="5">
    <source>
        <dbReference type="ARBA" id="ARBA00023136"/>
    </source>
</evidence>